<reference evidence="2" key="1">
    <citation type="submission" date="2021-02" db="EMBL/GenBank/DDBJ databases">
        <authorList>
            <person name="Nowell W R."/>
        </authorList>
    </citation>
    <scope>NUCLEOTIDE SEQUENCE</scope>
</reference>
<feature type="compositionally biased region" description="Low complexity" evidence="1">
    <location>
        <begin position="651"/>
        <end position="666"/>
    </location>
</feature>
<gene>
    <name evidence="2" type="ORF">UXM345_LOCUS6425</name>
</gene>
<feature type="compositionally biased region" description="Basic and acidic residues" evidence="1">
    <location>
        <begin position="556"/>
        <end position="568"/>
    </location>
</feature>
<protein>
    <submittedName>
        <fullName evidence="2">Uncharacterized protein</fullName>
    </submittedName>
</protein>
<organism evidence="2 3">
    <name type="scientific">Rotaria magnacalcarata</name>
    <dbReference type="NCBI Taxonomy" id="392030"/>
    <lineage>
        <taxon>Eukaryota</taxon>
        <taxon>Metazoa</taxon>
        <taxon>Spiralia</taxon>
        <taxon>Gnathifera</taxon>
        <taxon>Rotifera</taxon>
        <taxon>Eurotatoria</taxon>
        <taxon>Bdelloidea</taxon>
        <taxon>Philodinida</taxon>
        <taxon>Philodinidae</taxon>
        <taxon>Rotaria</taxon>
    </lineage>
</organism>
<feature type="region of interest" description="Disordered" evidence="1">
    <location>
        <begin position="646"/>
        <end position="669"/>
    </location>
</feature>
<evidence type="ECO:0000313" key="2">
    <source>
        <dbReference type="EMBL" id="CAF3828169.1"/>
    </source>
</evidence>
<feature type="region of interest" description="Disordered" evidence="1">
    <location>
        <begin position="534"/>
        <end position="605"/>
    </location>
</feature>
<dbReference type="AlphaFoldDB" id="A0A819D271"/>
<comment type="caution">
    <text evidence="2">The sequence shown here is derived from an EMBL/GenBank/DDBJ whole genome shotgun (WGS) entry which is preliminary data.</text>
</comment>
<feature type="compositionally biased region" description="Low complexity" evidence="1">
    <location>
        <begin position="574"/>
        <end position="605"/>
    </location>
</feature>
<dbReference type="EMBL" id="CAJOBF010000509">
    <property type="protein sequence ID" value="CAF3828169.1"/>
    <property type="molecule type" value="Genomic_DNA"/>
</dbReference>
<accession>A0A819D271</accession>
<evidence type="ECO:0000256" key="1">
    <source>
        <dbReference type="SAM" id="MobiDB-lite"/>
    </source>
</evidence>
<dbReference type="Proteomes" id="UP000663842">
    <property type="component" value="Unassembled WGS sequence"/>
</dbReference>
<evidence type="ECO:0000313" key="3">
    <source>
        <dbReference type="Proteomes" id="UP000663842"/>
    </source>
</evidence>
<feature type="compositionally biased region" description="Basic and acidic residues" evidence="1">
    <location>
        <begin position="534"/>
        <end position="547"/>
    </location>
</feature>
<proteinExistence type="predicted"/>
<sequence>MDDRDGIEQEYFEARKSAMKKNTNNKITSKSESRIKSKLEFIKKLPHSVLSSSTIEKARAFFRSTELKHNHMINNNEQMRSSNQQHNTVNTLSSSSFDSNFINENAKTNNISLNSIMTTIHISTPNMIRVDKINPQVMLGHQSCYSNRNNYQLSSNYFQNKYKQYLKPTLLLPKQYYNDIVHKRNHKHCISIPKQESSSYSSGSIRRTPDLTYATRIYSPFNYMTPKTVTSLNDPMSILLFNNRPNVLRKIKSYSNDDSYESSCSVIRRLPSSSSSSMLIWNQCVRRLNTEYKLTIIALQQAKQYLEQIDSNPTKSISKYTNLVARTTKTLSNNERKKTANVTFCLPPLSALSIAEQFSFRSTSTKKIKQNKILPSIIFSKPKLVRPVQLDSFTSSLQFESMSSTDENHEKLDSIEKIIRKFNDLNNSLESIKMESSTLIDRDLKETSVQSIIASSPELVLMNKKHPSENSLREEEITYTIETFYKSTDNSENDSSSNCQQIVIIQETTSEEQFNLAHEKQHLQMQTNDNFSEHELKSHESKSKLISDYDSPINPERTDNLRSNEKLPENLIKSTTTLINSGSSSTTTSSTSLKNKNKSISQISKRSLVTKTNDVHLLQTPKTVSSNKLKLSSRIITNNATIPIRNTIKMTNSKNQSQSSSNTKKQPLNKSSYINEFQNQTNFKYTCIYKYQFYSLDPSTLSMRKNHVKSIVHQLNTNASSHTTVSSLKTNKRTYPSVSIHPTISTVKTTIQRK</sequence>
<name>A0A819D271_9BILA</name>